<comment type="catalytic activity">
    <reaction evidence="12">
        <text>ssDNA + n NTP = ssDNA/pppN(pN)n-1 hybrid + (n-1) diphosphate.</text>
        <dbReference type="EC" id="2.7.7.101"/>
    </reaction>
</comment>
<evidence type="ECO:0000256" key="4">
    <source>
        <dbReference type="ARBA" id="ARBA00022695"/>
    </source>
</evidence>
<dbReference type="GO" id="GO:0008270">
    <property type="term" value="F:zinc ion binding"/>
    <property type="evidence" value="ECO:0007669"/>
    <property type="project" value="UniProtKB-UniRule"/>
</dbReference>
<dbReference type="FunFam" id="3.90.980.10:FF:000001">
    <property type="entry name" value="DNA primase"/>
    <property type="match status" value="1"/>
</dbReference>
<dbReference type="InterPro" id="IPR013264">
    <property type="entry name" value="DNAG_N"/>
</dbReference>
<organism evidence="16 17">
    <name type="scientific">Guptibacillus hwajinpoensis</name>
    <dbReference type="NCBI Taxonomy" id="208199"/>
    <lineage>
        <taxon>Bacteria</taxon>
        <taxon>Bacillati</taxon>
        <taxon>Bacillota</taxon>
        <taxon>Bacilli</taxon>
        <taxon>Bacillales</taxon>
        <taxon>Guptibacillaceae</taxon>
        <taxon>Guptibacillus</taxon>
    </lineage>
</organism>
<dbReference type="SUPFAM" id="SSF57783">
    <property type="entry name" value="Zinc beta-ribbon"/>
    <property type="match status" value="1"/>
</dbReference>
<dbReference type="PIRSF" id="PIRSF002811">
    <property type="entry name" value="DnaG"/>
    <property type="match status" value="1"/>
</dbReference>
<evidence type="ECO:0000256" key="2">
    <source>
        <dbReference type="ARBA" id="ARBA00022515"/>
    </source>
</evidence>
<keyword evidence="6 12" id="KW-0479">Metal-binding</keyword>
<dbReference type="Pfam" id="PF01807">
    <property type="entry name" value="Zn_ribbon_DnaG"/>
    <property type="match status" value="1"/>
</dbReference>
<keyword evidence="4 12" id="KW-0548">Nucleotidyltransferase</keyword>
<keyword evidence="10 12" id="KW-0238">DNA-binding</keyword>
<dbReference type="SMART" id="SM00400">
    <property type="entry name" value="ZnF_CHCC"/>
    <property type="match status" value="1"/>
</dbReference>
<keyword evidence="2 12" id="KW-0639">Primosome</keyword>
<evidence type="ECO:0000256" key="14">
    <source>
        <dbReference type="PIRSR" id="PIRSR002811-1"/>
    </source>
</evidence>
<dbReference type="Gene3D" id="1.10.860.10">
    <property type="entry name" value="DNAb Helicase, Chain A"/>
    <property type="match status" value="1"/>
</dbReference>
<keyword evidence="1 12" id="KW-0240">DNA-directed RNA polymerase</keyword>
<name>A0A845EWY2_9BACL</name>
<dbReference type="Gene3D" id="6.10.140.360">
    <property type="match status" value="1"/>
</dbReference>
<dbReference type="GO" id="GO:0005737">
    <property type="term" value="C:cytoplasm"/>
    <property type="evidence" value="ECO:0007669"/>
    <property type="project" value="TreeGrafter"/>
</dbReference>
<comment type="function">
    <text evidence="12 13">RNA polymerase that catalyzes the synthesis of short RNA molecules used as primers for DNA polymerase during DNA replication.</text>
</comment>
<evidence type="ECO:0000256" key="9">
    <source>
        <dbReference type="ARBA" id="ARBA00022842"/>
    </source>
</evidence>
<dbReference type="GO" id="GO:1990077">
    <property type="term" value="C:primosome complex"/>
    <property type="evidence" value="ECO:0007669"/>
    <property type="project" value="UniProtKB-KW"/>
</dbReference>
<dbReference type="GO" id="GO:0003899">
    <property type="term" value="F:DNA-directed RNA polymerase activity"/>
    <property type="evidence" value="ECO:0007669"/>
    <property type="project" value="UniProtKB-UniRule"/>
</dbReference>
<dbReference type="FunFam" id="3.90.580.10:FF:000001">
    <property type="entry name" value="DNA primase"/>
    <property type="match status" value="1"/>
</dbReference>
<dbReference type="GO" id="GO:0003677">
    <property type="term" value="F:DNA binding"/>
    <property type="evidence" value="ECO:0007669"/>
    <property type="project" value="UniProtKB-KW"/>
</dbReference>
<keyword evidence="3 12" id="KW-0808">Transferase</keyword>
<evidence type="ECO:0000256" key="1">
    <source>
        <dbReference type="ARBA" id="ARBA00022478"/>
    </source>
</evidence>
<dbReference type="HAMAP" id="MF_00974">
    <property type="entry name" value="DNA_primase_DnaG"/>
    <property type="match status" value="1"/>
</dbReference>
<evidence type="ECO:0000256" key="3">
    <source>
        <dbReference type="ARBA" id="ARBA00022679"/>
    </source>
</evidence>
<comment type="similarity">
    <text evidence="12 13">Belongs to the DnaG primase family.</text>
</comment>
<dbReference type="CDD" id="cd03364">
    <property type="entry name" value="TOPRIM_DnaG_primases"/>
    <property type="match status" value="1"/>
</dbReference>
<dbReference type="PANTHER" id="PTHR30313:SF2">
    <property type="entry name" value="DNA PRIMASE"/>
    <property type="match status" value="1"/>
</dbReference>
<dbReference type="InterPro" id="IPR006171">
    <property type="entry name" value="TOPRIM_dom"/>
</dbReference>
<dbReference type="EC" id="2.7.7.101" evidence="12"/>
<dbReference type="Gene3D" id="3.90.980.10">
    <property type="entry name" value="DNA primase, catalytic core, N-terminal domain"/>
    <property type="match status" value="1"/>
</dbReference>
<dbReference type="RefSeq" id="WP_160918739.1">
    <property type="nucleotide sequence ID" value="NZ_WMEY01000002.1"/>
</dbReference>
<dbReference type="Proteomes" id="UP000447833">
    <property type="component" value="Unassembled WGS sequence"/>
</dbReference>
<dbReference type="NCBIfam" id="TIGR01391">
    <property type="entry name" value="dnaG"/>
    <property type="match status" value="1"/>
</dbReference>
<dbReference type="Gene3D" id="3.40.1360.10">
    <property type="match status" value="1"/>
</dbReference>
<dbReference type="GO" id="GO:0000428">
    <property type="term" value="C:DNA-directed RNA polymerase complex"/>
    <property type="evidence" value="ECO:0007669"/>
    <property type="project" value="UniProtKB-KW"/>
</dbReference>
<dbReference type="InterPro" id="IPR016136">
    <property type="entry name" value="DNA_helicase_N/primase_C"/>
</dbReference>
<evidence type="ECO:0000259" key="15">
    <source>
        <dbReference type="PROSITE" id="PS50880"/>
    </source>
</evidence>
<feature type="zinc finger region" description="CHC2-type" evidence="12 14">
    <location>
        <begin position="40"/>
        <end position="64"/>
    </location>
</feature>
<comment type="domain">
    <text evidence="12">Contains an N-terminal zinc-binding domain, a central core domain that contains the primase activity, and a C-terminal DnaB-binding domain.</text>
</comment>
<dbReference type="Pfam" id="PF08275">
    <property type="entry name" value="DNAG_N"/>
    <property type="match status" value="1"/>
</dbReference>
<dbReference type="PROSITE" id="PS50880">
    <property type="entry name" value="TOPRIM"/>
    <property type="match status" value="1"/>
</dbReference>
<keyword evidence="9" id="KW-0460">Magnesium</keyword>
<dbReference type="SUPFAM" id="SSF48024">
    <property type="entry name" value="N-terminal domain of DnaB helicase"/>
    <property type="match status" value="1"/>
</dbReference>
<keyword evidence="7 12" id="KW-0863">Zinc-finger</keyword>
<dbReference type="InterPro" id="IPR034151">
    <property type="entry name" value="TOPRIM_DnaG_bac"/>
</dbReference>
<dbReference type="SMART" id="SM00493">
    <property type="entry name" value="TOPRIM"/>
    <property type="match status" value="1"/>
</dbReference>
<dbReference type="SUPFAM" id="SSF56731">
    <property type="entry name" value="DNA primase core"/>
    <property type="match status" value="1"/>
</dbReference>
<dbReference type="InterPro" id="IPR050219">
    <property type="entry name" value="DnaG_primase"/>
</dbReference>
<dbReference type="GO" id="GO:0003678">
    <property type="term" value="F:DNA helicase activity"/>
    <property type="evidence" value="ECO:0007669"/>
    <property type="project" value="InterPro"/>
</dbReference>
<evidence type="ECO:0000256" key="8">
    <source>
        <dbReference type="ARBA" id="ARBA00022833"/>
    </source>
</evidence>
<evidence type="ECO:0000256" key="12">
    <source>
        <dbReference type="HAMAP-Rule" id="MF_00974"/>
    </source>
</evidence>
<dbReference type="InterPro" id="IPR036977">
    <property type="entry name" value="DNA_primase_Znf_CHC2"/>
</dbReference>
<dbReference type="FunFam" id="3.40.1360.10:FF:000002">
    <property type="entry name" value="DNA primase"/>
    <property type="match status" value="1"/>
</dbReference>
<evidence type="ECO:0000256" key="13">
    <source>
        <dbReference type="PIRNR" id="PIRNR002811"/>
    </source>
</evidence>
<dbReference type="InterPro" id="IPR002694">
    <property type="entry name" value="Znf_CHC2"/>
</dbReference>
<evidence type="ECO:0000256" key="6">
    <source>
        <dbReference type="ARBA" id="ARBA00022723"/>
    </source>
</evidence>
<dbReference type="GO" id="GO:0006269">
    <property type="term" value="P:DNA replication, synthesis of primer"/>
    <property type="evidence" value="ECO:0007669"/>
    <property type="project" value="UniProtKB-UniRule"/>
</dbReference>
<dbReference type="Pfam" id="PF10410">
    <property type="entry name" value="DnaB_bind"/>
    <property type="match status" value="1"/>
</dbReference>
<keyword evidence="8 12" id="KW-0862">Zinc</keyword>
<dbReference type="InterPro" id="IPR019475">
    <property type="entry name" value="DNA_primase_DnaB-bd"/>
</dbReference>
<dbReference type="InterPro" id="IPR030846">
    <property type="entry name" value="DnaG_bac"/>
</dbReference>
<evidence type="ECO:0000256" key="7">
    <source>
        <dbReference type="ARBA" id="ARBA00022771"/>
    </source>
</evidence>
<evidence type="ECO:0000313" key="17">
    <source>
        <dbReference type="Proteomes" id="UP000447833"/>
    </source>
</evidence>
<comment type="cofactor">
    <cofactor evidence="12 13 14">
        <name>Zn(2+)</name>
        <dbReference type="ChEBI" id="CHEBI:29105"/>
    </cofactor>
    <text evidence="12 13 14">Binds 1 zinc ion per monomer.</text>
</comment>
<keyword evidence="11 12" id="KW-0804">Transcription</keyword>
<evidence type="ECO:0000313" key="16">
    <source>
        <dbReference type="EMBL" id="MYL63039.1"/>
    </source>
</evidence>
<dbReference type="Pfam" id="PF13155">
    <property type="entry name" value="Toprim_2"/>
    <property type="match status" value="1"/>
</dbReference>
<dbReference type="GO" id="GO:0005524">
    <property type="term" value="F:ATP binding"/>
    <property type="evidence" value="ECO:0007669"/>
    <property type="project" value="InterPro"/>
</dbReference>
<comment type="subunit">
    <text evidence="12">Monomer. Interacts with DnaB.</text>
</comment>
<proteinExistence type="inferred from homology"/>
<dbReference type="InterPro" id="IPR036185">
    <property type="entry name" value="DNA_heli_DnaB-like_N_sf"/>
</dbReference>
<evidence type="ECO:0000256" key="11">
    <source>
        <dbReference type="ARBA" id="ARBA00023163"/>
    </source>
</evidence>
<sequence length="606" mass="68879">MSGRIPEEKIEAIRRSTDIVDVISDYVQLKKQGRNFFGLCPFHGESTPSFSVAPDKQIYHCFGCGAGGNAFSFLMEIEGYNFVEAVQSLGQKSGIDLPEVQENQSGSAKTNSENDTIYKAHDFLTKLYNHCMVKTPEGEQARAYLNERGFTKEMIEKFQLGFAPDSWDYATSYLEKRNYPLAKVADAGLLAKREFDGKYFDRFRNRIMFPIWDPKGRPVAFGGRIIGDGEPKYLNSPETKLFQKGKFLYGFHLTRSAIRLKDQAILLEGYVDVITAYGNGVQNVVASLGTALTKDQAKLLRRQTESVVICYDSDKAGTNAATRAADELMEAGCYVRIAKMPGGLDPDDYIRTYGAERFEKDVIGAASTVMAFKMEVFRSGKNLSDEGERIRYIEEVLKEISRLPNAVERDHYLRQLAEEFSLSLDALKQQVSQFFKEGKKSKDNAPPKRDNNARKNFYVKKKLLPAFQNAERILLAYMMRDLEVAEKVQEEVGGSFNIDEHSAIAAYLYSFYANGHEADVSQFMEQLTDPNLVKIASELAMMDLNNDVSDKELHDYIRQVLNYPEWIKIEEREKEKKEAEMKQDFVQAAKIAMEILEMKKNLKNSF</sequence>
<feature type="domain" description="Toprim" evidence="15">
    <location>
        <begin position="262"/>
        <end position="341"/>
    </location>
</feature>
<dbReference type="PANTHER" id="PTHR30313">
    <property type="entry name" value="DNA PRIMASE"/>
    <property type="match status" value="1"/>
</dbReference>
<protein>
    <recommendedName>
        <fullName evidence="12 13">DNA primase</fullName>
        <ecNumber evidence="12">2.7.7.101</ecNumber>
    </recommendedName>
</protein>
<dbReference type="Gene3D" id="3.90.580.10">
    <property type="entry name" value="Zinc finger, CHC2-type domain"/>
    <property type="match status" value="1"/>
</dbReference>
<reference evidence="16 17" key="1">
    <citation type="submission" date="2019-11" db="EMBL/GenBank/DDBJ databases">
        <title>Genome sequences of 17 halophilic strains isolated from different environments.</title>
        <authorList>
            <person name="Furrow R.E."/>
        </authorList>
    </citation>
    <scope>NUCLEOTIDE SEQUENCE [LARGE SCALE GENOMIC DNA]</scope>
    <source>
        <strain evidence="16 17">22506_14_FS</strain>
    </source>
</reference>
<dbReference type="AlphaFoldDB" id="A0A845EWY2"/>
<evidence type="ECO:0000256" key="10">
    <source>
        <dbReference type="ARBA" id="ARBA00023125"/>
    </source>
</evidence>
<dbReference type="EMBL" id="WMEY01000002">
    <property type="protein sequence ID" value="MYL63039.1"/>
    <property type="molecule type" value="Genomic_DNA"/>
</dbReference>
<evidence type="ECO:0000256" key="5">
    <source>
        <dbReference type="ARBA" id="ARBA00022705"/>
    </source>
</evidence>
<dbReference type="InterPro" id="IPR037068">
    <property type="entry name" value="DNA_primase_core_N_sf"/>
</dbReference>
<gene>
    <name evidence="12" type="primary">dnaG</name>
    <name evidence="16" type="ORF">GLW07_06660</name>
</gene>
<keyword evidence="5 12" id="KW-0235">DNA replication</keyword>
<comment type="caution">
    <text evidence="16">The sequence shown here is derived from an EMBL/GenBank/DDBJ whole genome shotgun (WGS) entry which is preliminary data.</text>
</comment>
<accession>A0A845EWY2</accession>
<dbReference type="InterPro" id="IPR006295">
    <property type="entry name" value="DNA_primase_DnaG"/>
</dbReference>